<dbReference type="KEGG" id="pno:SNOG_02482"/>
<name>Q0V0I2_PHANO</name>
<dbReference type="Gene3D" id="3.50.50.60">
    <property type="entry name" value="FAD/NAD(P)-binding domain"/>
    <property type="match status" value="1"/>
</dbReference>
<dbReference type="VEuPathDB" id="FungiDB:JI435_428200"/>
<dbReference type="RefSeq" id="XP_001793088.1">
    <property type="nucleotide sequence ID" value="XM_001793036.1"/>
</dbReference>
<dbReference type="InParanoid" id="Q0V0I2"/>
<accession>Q0V0I2</accession>
<evidence type="ECO:0000313" key="3">
    <source>
        <dbReference type="Proteomes" id="UP000001055"/>
    </source>
</evidence>
<dbReference type="PANTHER" id="PTHR11552">
    <property type="entry name" value="GLUCOSE-METHANOL-CHOLINE GMC OXIDOREDUCTASE"/>
    <property type="match status" value="1"/>
</dbReference>
<protein>
    <submittedName>
        <fullName evidence="2">Uncharacterized protein</fullName>
    </submittedName>
</protein>
<evidence type="ECO:0000256" key="1">
    <source>
        <dbReference type="ARBA" id="ARBA00010790"/>
    </source>
</evidence>
<dbReference type="EMBL" id="CH445327">
    <property type="protein sequence ID" value="EAT90694.1"/>
    <property type="molecule type" value="Genomic_DNA"/>
</dbReference>
<dbReference type="InterPro" id="IPR036188">
    <property type="entry name" value="FAD/NAD-bd_sf"/>
</dbReference>
<dbReference type="GeneID" id="5969938"/>
<comment type="similarity">
    <text evidence="1">Belongs to the GMC oxidoreductase family.</text>
</comment>
<dbReference type="GO" id="GO:0050660">
    <property type="term" value="F:flavin adenine dinucleotide binding"/>
    <property type="evidence" value="ECO:0007669"/>
    <property type="project" value="InterPro"/>
</dbReference>
<sequence>MCQECVYRAELMFHRWARVGDTMESNRDSGHMIVDPQLTGDYGSGGDYKYTAYRVDSPPLSISGLPDGHENNRQLIINSTCDYIIVGGGLAGVTIASRLKQYLFDSRITLLEAGTNAVEHPKINHVSDGTEFLQLMADGLTVVYSTTPQPCLDNRQIMNPAGRLLSDGSGVEMGN</sequence>
<dbReference type="AlphaFoldDB" id="Q0V0I2"/>
<gene>
    <name evidence="2" type="ORF">SNOG_02482</name>
</gene>
<evidence type="ECO:0000313" key="2">
    <source>
        <dbReference type="EMBL" id="EAT90694.1"/>
    </source>
</evidence>
<dbReference type="Proteomes" id="UP000001055">
    <property type="component" value="Unassembled WGS sequence"/>
</dbReference>
<dbReference type="InterPro" id="IPR012132">
    <property type="entry name" value="GMC_OxRdtase"/>
</dbReference>
<organism evidence="2 3">
    <name type="scientific">Phaeosphaeria nodorum (strain SN15 / ATCC MYA-4574 / FGSC 10173)</name>
    <name type="common">Glume blotch fungus</name>
    <name type="synonym">Parastagonospora nodorum</name>
    <dbReference type="NCBI Taxonomy" id="321614"/>
    <lineage>
        <taxon>Eukaryota</taxon>
        <taxon>Fungi</taxon>
        <taxon>Dikarya</taxon>
        <taxon>Ascomycota</taxon>
        <taxon>Pezizomycotina</taxon>
        <taxon>Dothideomycetes</taxon>
        <taxon>Pleosporomycetidae</taxon>
        <taxon>Pleosporales</taxon>
        <taxon>Pleosporineae</taxon>
        <taxon>Phaeosphaeriaceae</taxon>
        <taxon>Parastagonospora</taxon>
    </lineage>
</organism>
<dbReference type="VEuPathDB" id="FungiDB:JI435_024810"/>
<dbReference type="PANTHER" id="PTHR11552:SF147">
    <property type="entry name" value="CHOLINE DEHYDROGENASE, MITOCHONDRIAL"/>
    <property type="match status" value="1"/>
</dbReference>
<dbReference type="SUPFAM" id="SSF51905">
    <property type="entry name" value="FAD/NAD(P)-binding domain"/>
    <property type="match status" value="1"/>
</dbReference>
<reference evidence="3" key="1">
    <citation type="journal article" date="2007" name="Plant Cell">
        <title>Dothideomycete-plant interactions illuminated by genome sequencing and EST analysis of the wheat pathogen Stagonospora nodorum.</title>
        <authorList>
            <person name="Hane J.K."/>
            <person name="Lowe R.G."/>
            <person name="Solomon P.S."/>
            <person name="Tan K.C."/>
            <person name="Schoch C.L."/>
            <person name="Spatafora J.W."/>
            <person name="Crous P.W."/>
            <person name="Kodira C."/>
            <person name="Birren B.W."/>
            <person name="Galagan J.E."/>
            <person name="Torriani S.F."/>
            <person name="McDonald B.A."/>
            <person name="Oliver R.P."/>
        </authorList>
    </citation>
    <scope>NUCLEOTIDE SEQUENCE [LARGE SCALE GENOMIC DNA]</scope>
    <source>
        <strain evidence="3">SN15 / ATCC MYA-4574 / FGSC 10173</strain>
    </source>
</reference>
<proteinExistence type="inferred from homology"/>